<keyword evidence="1" id="KW-1133">Transmembrane helix</keyword>
<dbReference type="AlphaFoldDB" id="A0A1W1E7Q5"/>
<feature type="transmembrane region" description="Helical" evidence="1">
    <location>
        <begin position="168"/>
        <end position="186"/>
    </location>
</feature>
<keyword evidence="1" id="KW-0812">Transmembrane</keyword>
<feature type="transmembrane region" description="Helical" evidence="1">
    <location>
        <begin position="6"/>
        <end position="26"/>
    </location>
</feature>
<evidence type="ECO:0000256" key="1">
    <source>
        <dbReference type="SAM" id="Phobius"/>
    </source>
</evidence>
<name>A0A1W1E7Q5_9ZZZZ</name>
<sequence>MTSPFLAYGMLYRVVAFVALLVWLLIEMFDSRSVIWKPSSYILILYFYILYTFPVGYLEDGIASVTRNVQFYFMLFFLIVYESYRRKSLLMLKPIVAINIVFFAVWTLTTYKGLLVDGHAARYIIRSGAEAIALTKQGIGGFTFVYSLLIYIISLMALIRHRIYHKKFLTPVSVFLLFSLVLSMMVVLKAEYSTAVILMVLSSTLFIFYSDSISKNIILFLSLILVYIAMEYYFIDILTMLQPYAEGTNYSHKISDTIATLQSGETTGTAKDRIDRYVRSFNLFLEYPFTGTWSIMPVGKHSLLLDTFAQYGLFVGIALIYMLFKPLVDIYKTHKRNRGFALTMLFLAVALVSLNNVAMAYGFMLYVFYPYVIERVENA</sequence>
<feature type="transmembrane region" description="Helical" evidence="1">
    <location>
        <begin position="340"/>
        <end position="369"/>
    </location>
</feature>
<feature type="transmembrane region" description="Helical" evidence="1">
    <location>
        <begin position="308"/>
        <end position="328"/>
    </location>
</feature>
<gene>
    <name evidence="2" type="ORF">MNB_SV-4-98</name>
</gene>
<evidence type="ECO:0000313" key="2">
    <source>
        <dbReference type="EMBL" id="SFV89950.1"/>
    </source>
</evidence>
<accession>A0A1W1E7Q5</accession>
<protein>
    <submittedName>
        <fullName evidence="2">Uncharacterized protein</fullName>
    </submittedName>
</protein>
<feature type="transmembrane region" description="Helical" evidence="1">
    <location>
        <begin position="192"/>
        <end position="210"/>
    </location>
</feature>
<reference evidence="2" key="1">
    <citation type="submission" date="2016-10" db="EMBL/GenBank/DDBJ databases">
        <authorList>
            <person name="de Groot N.N."/>
        </authorList>
    </citation>
    <scope>NUCLEOTIDE SEQUENCE</scope>
</reference>
<feature type="transmembrane region" description="Helical" evidence="1">
    <location>
        <begin position="38"/>
        <end position="57"/>
    </location>
</feature>
<dbReference type="EMBL" id="FPIB01000005">
    <property type="protein sequence ID" value="SFV89950.1"/>
    <property type="molecule type" value="Genomic_DNA"/>
</dbReference>
<feature type="transmembrane region" description="Helical" evidence="1">
    <location>
        <begin position="139"/>
        <end position="159"/>
    </location>
</feature>
<organism evidence="2">
    <name type="scientific">hydrothermal vent metagenome</name>
    <dbReference type="NCBI Taxonomy" id="652676"/>
    <lineage>
        <taxon>unclassified sequences</taxon>
        <taxon>metagenomes</taxon>
        <taxon>ecological metagenomes</taxon>
    </lineage>
</organism>
<keyword evidence="1" id="KW-0472">Membrane</keyword>
<feature type="transmembrane region" description="Helical" evidence="1">
    <location>
        <begin position="69"/>
        <end position="84"/>
    </location>
</feature>
<proteinExistence type="predicted"/>
<feature type="transmembrane region" description="Helical" evidence="1">
    <location>
        <begin position="217"/>
        <end position="235"/>
    </location>
</feature>
<feature type="transmembrane region" description="Helical" evidence="1">
    <location>
        <begin position="91"/>
        <end position="109"/>
    </location>
</feature>